<keyword evidence="3" id="KW-1185">Reference proteome</keyword>
<feature type="non-terminal residue" evidence="2">
    <location>
        <position position="190"/>
    </location>
</feature>
<protein>
    <recommendedName>
        <fullName evidence="1">DUF6590 domain-containing protein</fullName>
    </recommendedName>
</protein>
<proteinExistence type="predicted"/>
<dbReference type="Proteomes" id="UP000813461">
    <property type="component" value="Unassembled WGS sequence"/>
</dbReference>
<dbReference type="OrthoDB" id="3559580at2759"/>
<dbReference type="EMBL" id="JAGMVJ010000022">
    <property type="protein sequence ID" value="KAH7073191.1"/>
    <property type="molecule type" value="Genomic_DNA"/>
</dbReference>
<evidence type="ECO:0000313" key="3">
    <source>
        <dbReference type="Proteomes" id="UP000813461"/>
    </source>
</evidence>
<gene>
    <name evidence="2" type="ORF">FB567DRAFT_454058</name>
</gene>
<comment type="caution">
    <text evidence="2">The sequence shown here is derived from an EMBL/GenBank/DDBJ whole genome shotgun (WGS) entry which is preliminary data.</text>
</comment>
<reference evidence="2" key="1">
    <citation type="journal article" date="2021" name="Nat. Commun.">
        <title>Genetic determinants of endophytism in the Arabidopsis root mycobiome.</title>
        <authorList>
            <person name="Mesny F."/>
            <person name="Miyauchi S."/>
            <person name="Thiergart T."/>
            <person name="Pickel B."/>
            <person name="Atanasova L."/>
            <person name="Karlsson M."/>
            <person name="Huettel B."/>
            <person name="Barry K.W."/>
            <person name="Haridas S."/>
            <person name="Chen C."/>
            <person name="Bauer D."/>
            <person name="Andreopoulos W."/>
            <person name="Pangilinan J."/>
            <person name="LaButti K."/>
            <person name="Riley R."/>
            <person name="Lipzen A."/>
            <person name="Clum A."/>
            <person name="Drula E."/>
            <person name="Henrissat B."/>
            <person name="Kohler A."/>
            <person name="Grigoriev I.V."/>
            <person name="Martin F.M."/>
            <person name="Hacquard S."/>
        </authorList>
    </citation>
    <scope>NUCLEOTIDE SEQUENCE</scope>
    <source>
        <strain evidence="2">MPI-SDFR-AT-0120</strain>
    </source>
</reference>
<evidence type="ECO:0000313" key="2">
    <source>
        <dbReference type="EMBL" id="KAH7073191.1"/>
    </source>
</evidence>
<dbReference type="AlphaFoldDB" id="A0A8K0QV20"/>
<accession>A0A8K0QV20</accession>
<sequence>GTPNLGWYERLDSRYRVRTRSEESRFFQVGRVFAMMWSETAVGQASKSDSATVGAATIGRFGEGVYSQTRRFAVVRVHLTKHFVEACAITTYGGRGVTKPGCNPAEHTIVYPAGTSPTYLDGEYDSGLTKEPLAIILTNPDDHVDPASRLRFGKKHSIECNVKVKDIGMIEDTNLLQQYFREEQDRGFED</sequence>
<dbReference type="PANTHER" id="PTHR35391:SF5">
    <property type="entry name" value="DUF6590 DOMAIN-CONTAINING PROTEIN"/>
    <property type="match status" value="1"/>
</dbReference>
<dbReference type="PANTHER" id="PTHR35391">
    <property type="entry name" value="C2H2-TYPE DOMAIN-CONTAINING PROTEIN-RELATED"/>
    <property type="match status" value="1"/>
</dbReference>
<dbReference type="InterPro" id="IPR046497">
    <property type="entry name" value="DUF6590"/>
</dbReference>
<name>A0A8K0QV20_9PLEO</name>
<organism evidence="2 3">
    <name type="scientific">Paraphoma chrysanthemicola</name>
    <dbReference type="NCBI Taxonomy" id="798071"/>
    <lineage>
        <taxon>Eukaryota</taxon>
        <taxon>Fungi</taxon>
        <taxon>Dikarya</taxon>
        <taxon>Ascomycota</taxon>
        <taxon>Pezizomycotina</taxon>
        <taxon>Dothideomycetes</taxon>
        <taxon>Pleosporomycetidae</taxon>
        <taxon>Pleosporales</taxon>
        <taxon>Pleosporineae</taxon>
        <taxon>Phaeosphaeriaceae</taxon>
        <taxon>Paraphoma</taxon>
    </lineage>
</organism>
<dbReference type="Pfam" id="PF20233">
    <property type="entry name" value="DUF6590"/>
    <property type="match status" value="1"/>
</dbReference>
<evidence type="ECO:0000259" key="1">
    <source>
        <dbReference type="Pfam" id="PF20233"/>
    </source>
</evidence>
<feature type="domain" description="DUF6590" evidence="1">
    <location>
        <begin position="24"/>
        <end position="174"/>
    </location>
</feature>